<gene>
    <name evidence="1" type="ORF">SAMN04488571_101148</name>
</gene>
<evidence type="ECO:0000313" key="2">
    <source>
        <dbReference type="Proteomes" id="UP000326500"/>
    </source>
</evidence>
<dbReference type="AlphaFoldDB" id="A0A1G8WX48"/>
<dbReference type="OrthoDB" id="105623at2157"/>
<dbReference type="EMBL" id="FNFT01000001">
    <property type="protein sequence ID" value="SDJ82939.1"/>
    <property type="molecule type" value="Genomic_DNA"/>
</dbReference>
<reference evidence="1 2" key="1">
    <citation type="submission" date="2016-10" db="EMBL/GenBank/DDBJ databases">
        <authorList>
            <person name="Varghese N."/>
            <person name="Submissions S."/>
        </authorList>
    </citation>
    <scope>NUCLEOTIDE SEQUENCE [LARGE SCALE GENOMIC DNA]</scope>
    <source>
        <strain evidence="1 2">DSM 2373</strain>
    </source>
</reference>
<dbReference type="Proteomes" id="UP000326500">
    <property type="component" value="Unassembled WGS sequence"/>
</dbReference>
<sequence length="276" mass="30554">MKRTFLIGICVLFVALLIAGVAFVLAVGAEAVLSANTAQETLRIAPNSSGMSEEEFMAYAGRMEQKYGPEAVSALRLHIPDETRGPSQGAGATPNIRYVSAWSGSLEIGNNDGVVLADSDNALVLYALDLTDEQGRDHYYWWQWGATKNREDTWMGDDSNLRNFWSRVEFENSTSNLLWYAPDGDMRGVENTVTLRFGLEFSGSDCHNISKDFILHQGKIRPKPGECRVGNAGKYAVDWIGNYEGTQSMYGICEERRQDSAGSAVLWTYCLTASQF</sequence>
<accession>A0A1G8WX48</accession>
<organism evidence="1 2">
    <name type="scientific">Methanoculleus thermophilus</name>
    <dbReference type="NCBI Taxonomy" id="2200"/>
    <lineage>
        <taxon>Archaea</taxon>
        <taxon>Methanobacteriati</taxon>
        <taxon>Methanobacteriota</taxon>
        <taxon>Stenosarchaea group</taxon>
        <taxon>Methanomicrobia</taxon>
        <taxon>Methanomicrobiales</taxon>
        <taxon>Methanomicrobiaceae</taxon>
        <taxon>Methanoculleus</taxon>
    </lineage>
</organism>
<proteinExistence type="predicted"/>
<evidence type="ECO:0000313" key="1">
    <source>
        <dbReference type="EMBL" id="SDJ82939.1"/>
    </source>
</evidence>
<name>A0A1G8WX48_9EURY</name>
<protein>
    <submittedName>
        <fullName evidence="1">Uncharacterized protein</fullName>
    </submittedName>
</protein>
<dbReference type="RefSeq" id="WP_066956050.1">
    <property type="nucleotide sequence ID" value="NZ_BCNX01000006.1"/>
</dbReference>
<keyword evidence="2" id="KW-1185">Reference proteome</keyword>
<dbReference type="STRING" id="2200.GCA_001571405_00893"/>